<dbReference type="Gene3D" id="2.60.40.10">
    <property type="entry name" value="Immunoglobulins"/>
    <property type="match status" value="1"/>
</dbReference>
<keyword evidence="12" id="KW-1185">Reference proteome</keyword>
<reference evidence="11" key="3">
    <citation type="submission" date="2025-09" db="UniProtKB">
        <authorList>
            <consortium name="Ensembl"/>
        </authorList>
    </citation>
    <scope>IDENTIFICATION</scope>
</reference>
<keyword evidence="2" id="KW-1003">Cell membrane</keyword>
<dbReference type="GeneTree" id="ENSGT00990000206132"/>
<feature type="transmembrane region" description="Helical" evidence="9">
    <location>
        <begin position="40"/>
        <end position="63"/>
    </location>
</feature>
<dbReference type="InterPro" id="IPR036179">
    <property type="entry name" value="Ig-like_dom_sf"/>
</dbReference>
<protein>
    <submittedName>
        <fullName evidence="11">Uncharacterized LOC115588968</fullName>
    </submittedName>
</protein>
<dbReference type="PANTHER" id="PTHR19433:SF111">
    <property type="entry name" value="T CELL RECEPTOR ALPHA VARIABLE 4"/>
    <property type="match status" value="1"/>
</dbReference>
<dbReference type="PANTHER" id="PTHR19433">
    <property type="entry name" value="T-CELL RECEPTOR ALPHA CHAIN V REGION-RELATED"/>
    <property type="match status" value="1"/>
</dbReference>
<name>A0A671XUG6_SPAAU</name>
<evidence type="ECO:0000256" key="5">
    <source>
        <dbReference type="ARBA" id="ARBA00023136"/>
    </source>
</evidence>
<dbReference type="SUPFAM" id="SSF48726">
    <property type="entry name" value="Immunoglobulin"/>
    <property type="match status" value="1"/>
</dbReference>
<dbReference type="Pfam" id="PF07686">
    <property type="entry name" value="V-set"/>
    <property type="match status" value="1"/>
</dbReference>
<dbReference type="GO" id="GO:0005886">
    <property type="term" value="C:plasma membrane"/>
    <property type="evidence" value="ECO:0007669"/>
    <property type="project" value="UniProtKB-SubCell"/>
</dbReference>
<keyword evidence="9" id="KW-1133">Transmembrane helix</keyword>
<reference evidence="11" key="2">
    <citation type="submission" date="2025-08" db="UniProtKB">
        <authorList>
            <consortium name="Ensembl"/>
        </authorList>
    </citation>
    <scope>IDENTIFICATION</scope>
</reference>
<proteinExistence type="predicted"/>
<keyword evidence="3" id="KW-0732">Signal</keyword>
<sequence length="281" mass="31485">MNRIRNLRHTPPLCVKSTLTGAQFSCGHCRVTATRAMKNFTLIAALSLCSISEYWEFITVNLFKHLSKGKCSCSFFVFLLSAFVSGWISASVSQYQTVEAQPGEEVTLQCNNISKYDSMTFWSRLVNRTKINCVVVMFSYRSRFKVCDGYEKGKFEMKSNISTVFLNIKKVDSSDSGLYYCGFVIDGIPSLTPIHLKVNGDSDGIAKLTSVILGALTVVLVLVIVGLVVKVRKLQTAAKEDQNREQRENVGRDDDVNYAATIRPKAKRREQEPNVIYASTR</sequence>
<evidence type="ECO:0000256" key="8">
    <source>
        <dbReference type="SAM" id="MobiDB-lite"/>
    </source>
</evidence>
<keyword evidence="4" id="KW-0391">Immunity</keyword>
<dbReference type="FunCoup" id="A0A671XUG6">
    <property type="interactions" value="30"/>
</dbReference>
<dbReference type="GO" id="GO:0009617">
    <property type="term" value="P:response to bacterium"/>
    <property type="evidence" value="ECO:0007669"/>
    <property type="project" value="TreeGrafter"/>
</dbReference>
<evidence type="ECO:0000256" key="1">
    <source>
        <dbReference type="ARBA" id="ARBA00004236"/>
    </source>
</evidence>
<feature type="domain" description="Immunoglobulin" evidence="10">
    <location>
        <begin position="95"/>
        <end position="199"/>
    </location>
</feature>
<feature type="compositionally biased region" description="Basic and acidic residues" evidence="8">
    <location>
        <begin position="241"/>
        <end position="255"/>
    </location>
</feature>
<dbReference type="InterPro" id="IPR003599">
    <property type="entry name" value="Ig_sub"/>
</dbReference>
<evidence type="ECO:0000256" key="6">
    <source>
        <dbReference type="ARBA" id="ARBA00023157"/>
    </source>
</evidence>
<reference evidence="11" key="1">
    <citation type="submission" date="2021-04" db="EMBL/GenBank/DDBJ databases">
        <authorList>
            <consortium name="Wellcome Sanger Institute Data Sharing"/>
        </authorList>
    </citation>
    <scope>NUCLEOTIDE SEQUENCE [LARGE SCALE GENOMIC DNA]</scope>
</reference>
<evidence type="ECO:0000259" key="10">
    <source>
        <dbReference type="SMART" id="SM00409"/>
    </source>
</evidence>
<feature type="region of interest" description="Disordered" evidence="8">
    <location>
        <begin position="241"/>
        <end position="281"/>
    </location>
</feature>
<keyword evidence="6" id="KW-1015">Disulfide bond</keyword>
<evidence type="ECO:0000256" key="2">
    <source>
        <dbReference type="ARBA" id="ARBA00022475"/>
    </source>
</evidence>
<dbReference type="AlphaFoldDB" id="A0A671XUG6"/>
<organism evidence="11 12">
    <name type="scientific">Sparus aurata</name>
    <name type="common">Gilthead sea bream</name>
    <dbReference type="NCBI Taxonomy" id="8175"/>
    <lineage>
        <taxon>Eukaryota</taxon>
        <taxon>Metazoa</taxon>
        <taxon>Chordata</taxon>
        <taxon>Craniata</taxon>
        <taxon>Vertebrata</taxon>
        <taxon>Euteleostomi</taxon>
        <taxon>Actinopterygii</taxon>
        <taxon>Neopterygii</taxon>
        <taxon>Teleostei</taxon>
        <taxon>Neoteleostei</taxon>
        <taxon>Acanthomorphata</taxon>
        <taxon>Eupercaria</taxon>
        <taxon>Spariformes</taxon>
        <taxon>Sparidae</taxon>
        <taxon>Sparus</taxon>
    </lineage>
</organism>
<dbReference type="InterPro" id="IPR052051">
    <property type="entry name" value="TCR_complex_component"/>
</dbReference>
<comment type="subcellular location">
    <subcellularLocation>
        <location evidence="1">Cell membrane</location>
    </subcellularLocation>
</comment>
<dbReference type="GO" id="GO:0002376">
    <property type="term" value="P:immune system process"/>
    <property type="evidence" value="ECO:0007669"/>
    <property type="project" value="UniProtKB-KW"/>
</dbReference>
<dbReference type="SMART" id="SM00409">
    <property type="entry name" value="IG"/>
    <property type="match status" value="1"/>
</dbReference>
<evidence type="ECO:0000313" key="11">
    <source>
        <dbReference type="Ensembl" id="ENSSAUP00010054839.1"/>
    </source>
</evidence>
<dbReference type="Ensembl" id="ENSSAUT00010057624.1">
    <property type="protein sequence ID" value="ENSSAUP00010054839.1"/>
    <property type="gene ID" value="ENSSAUG00010022570.1"/>
</dbReference>
<dbReference type="InterPro" id="IPR013783">
    <property type="entry name" value="Ig-like_fold"/>
</dbReference>
<keyword evidence="5 9" id="KW-0472">Membrane</keyword>
<feature type="transmembrane region" description="Helical" evidence="9">
    <location>
        <begin position="177"/>
        <end position="196"/>
    </location>
</feature>
<evidence type="ECO:0000313" key="12">
    <source>
        <dbReference type="Proteomes" id="UP000472265"/>
    </source>
</evidence>
<keyword evidence="9" id="KW-0812">Transmembrane</keyword>
<evidence type="ECO:0000256" key="9">
    <source>
        <dbReference type="SAM" id="Phobius"/>
    </source>
</evidence>
<accession>A0A671XUG6</accession>
<feature type="transmembrane region" description="Helical" evidence="9">
    <location>
        <begin position="75"/>
        <end position="92"/>
    </location>
</feature>
<evidence type="ECO:0000256" key="4">
    <source>
        <dbReference type="ARBA" id="ARBA00022859"/>
    </source>
</evidence>
<feature type="transmembrane region" description="Helical" evidence="9">
    <location>
        <begin position="208"/>
        <end position="229"/>
    </location>
</feature>
<evidence type="ECO:0000256" key="3">
    <source>
        <dbReference type="ARBA" id="ARBA00022729"/>
    </source>
</evidence>
<dbReference type="Proteomes" id="UP000472265">
    <property type="component" value="Chromosome 10"/>
</dbReference>
<evidence type="ECO:0000256" key="7">
    <source>
        <dbReference type="ARBA" id="ARBA00023180"/>
    </source>
</evidence>
<dbReference type="InParanoid" id="A0A671XUG6"/>
<dbReference type="InterPro" id="IPR013106">
    <property type="entry name" value="Ig_V-set"/>
</dbReference>
<keyword evidence="7" id="KW-0325">Glycoprotein</keyword>
<gene>
    <name evidence="11" type="primary">LOC115588968</name>
</gene>